<dbReference type="RefSeq" id="WP_089715450.1">
    <property type="nucleotide sequence ID" value="NZ_FMAR01000021.1"/>
</dbReference>
<dbReference type="InterPro" id="IPR050902">
    <property type="entry name" value="ABC_Transporter_SBP"/>
</dbReference>
<protein>
    <submittedName>
        <fullName evidence="3">Substrate-binding protein</fullName>
    </submittedName>
</protein>
<evidence type="ECO:0000313" key="4">
    <source>
        <dbReference type="Proteomes" id="UP000242818"/>
    </source>
</evidence>
<keyword evidence="1" id="KW-0732">Signal</keyword>
<dbReference type="EMBL" id="FMAR01000021">
    <property type="protein sequence ID" value="SCC62616.1"/>
    <property type="molecule type" value="Genomic_DNA"/>
</dbReference>
<accession>A0A1C4G391</accession>
<dbReference type="OrthoDB" id="9816357at2"/>
<dbReference type="InterPro" id="IPR054828">
    <property type="entry name" value="Vit_B12_bind_prot"/>
</dbReference>
<dbReference type="Gene3D" id="3.40.50.1980">
    <property type="entry name" value="Nitrogenase molybdenum iron protein domain"/>
    <property type="match status" value="2"/>
</dbReference>
<dbReference type="Proteomes" id="UP000242818">
    <property type="component" value="Unassembled WGS sequence"/>
</dbReference>
<name>A0A1C4G391_9BACT</name>
<dbReference type="PROSITE" id="PS50983">
    <property type="entry name" value="FE_B12_PBP"/>
    <property type="match status" value="1"/>
</dbReference>
<evidence type="ECO:0000313" key="3">
    <source>
        <dbReference type="EMBL" id="SCC62616.1"/>
    </source>
</evidence>
<dbReference type="PANTHER" id="PTHR30535:SF35">
    <property type="entry name" value="PERIPLASMIC BINDING PROTEIN"/>
    <property type="match status" value="1"/>
</dbReference>
<feature type="domain" description="Fe/B12 periplasmic-binding" evidence="2">
    <location>
        <begin position="20"/>
        <end position="257"/>
    </location>
</feature>
<dbReference type="Pfam" id="PF01497">
    <property type="entry name" value="Peripla_BP_2"/>
    <property type="match status" value="1"/>
</dbReference>
<reference evidence="3 4" key="1">
    <citation type="submission" date="2016-08" db="EMBL/GenBank/DDBJ databases">
        <authorList>
            <person name="Seilhamer J.J."/>
        </authorList>
    </citation>
    <scope>NUCLEOTIDE SEQUENCE [LARGE SCALE GENOMIC DNA]</scope>
    <source>
        <strain evidence="3 4">A37T2</strain>
    </source>
</reference>
<dbReference type="NCBIfam" id="NF038402">
    <property type="entry name" value="TroA_like"/>
    <property type="match status" value="1"/>
</dbReference>
<dbReference type="PANTHER" id="PTHR30535">
    <property type="entry name" value="VITAMIN B12-BINDING PROTEIN"/>
    <property type="match status" value="1"/>
</dbReference>
<proteinExistence type="predicted"/>
<dbReference type="AlphaFoldDB" id="A0A1C4G391"/>
<keyword evidence="4" id="KW-1185">Reference proteome</keyword>
<dbReference type="STRING" id="1335309.GA0116948_1218"/>
<evidence type="ECO:0000256" key="1">
    <source>
        <dbReference type="ARBA" id="ARBA00022729"/>
    </source>
</evidence>
<gene>
    <name evidence="3" type="ORF">GA0116948_1218</name>
</gene>
<dbReference type="InterPro" id="IPR002491">
    <property type="entry name" value="ABC_transptr_periplasmic_BD"/>
</dbReference>
<organism evidence="3 4">
    <name type="scientific">Chitinophaga costaii</name>
    <dbReference type="NCBI Taxonomy" id="1335309"/>
    <lineage>
        <taxon>Bacteria</taxon>
        <taxon>Pseudomonadati</taxon>
        <taxon>Bacteroidota</taxon>
        <taxon>Chitinophagia</taxon>
        <taxon>Chitinophagales</taxon>
        <taxon>Chitinophagaceae</taxon>
        <taxon>Chitinophaga</taxon>
    </lineage>
</organism>
<sequence length="257" mass="28986">MPLFTDQLQRTVNLNDPVRRIVSVVPSQTELLHYLGLEAEVVGITKFCIHPPEWFGTKPRVGGTKQLNISAIRALQPDLVIANKEENDQEQIAVLAKEFPVWISDITTLPDAYDMILRVGIITGRASVAVTLVQAIQQQFATLHPPRIRKTAYFIWRKPWMVAASHTFIDDILQQCGMVNVFAGMTRYPTLTTAQLQSVSPELVLLSSEPFPFGATHLAELQTIFPQAEIKLVDGEMFSWYGSRLLHTAHYFSQHFT</sequence>
<dbReference type="SUPFAM" id="SSF53807">
    <property type="entry name" value="Helical backbone' metal receptor"/>
    <property type="match status" value="1"/>
</dbReference>
<evidence type="ECO:0000259" key="2">
    <source>
        <dbReference type="PROSITE" id="PS50983"/>
    </source>
</evidence>